<reference evidence="1 2" key="2">
    <citation type="journal article" date="2022" name="Mol. Ecol. Resour.">
        <title>The genomes of chicory, endive, great burdock and yacon provide insights into Asteraceae paleo-polyploidization history and plant inulin production.</title>
        <authorList>
            <person name="Fan W."/>
            <person name="Wang S."/>
            <person name="Wang H."/>
            <person name="Wang A."/>
            <person name="Jiang F."/>
            <person name="Liu H."/>
            <person name="Zhao H."/>
            <person name="Xu D."/>
            <person name="Zhang Y."/>
        </authorList>
    </citation>
    <scope>NUCLEOTIDE SEQUENCE [LARGE SCALE GENOMIC DNA]</scope>
    <source>
        <strain evidence="2">cv. Punajuju</strain>
        <tissue evidence="1">Leaves</tissue>
    </source>
</reference>
<organism evidence="1 2">
    <name type="scientific">Cichorium intybus</name>
    <name type="common">Chicory</name>
    <dbReference type="NCBI Taxonomy" id="13427"/>
    <lineage>
        <taxon>Eukaryota</taxon>
        <taxon>Viridiplantae</taxon>
        <taxon>Streptophyta</taxon>
        <taxon>Embryophyta</taxon>
        <taxon>Tracheophyta</taxon>
        <taxon>Spermatophyta</taxon>
        <taxon>Magnoliopsida</taxon>
        <taxon>eudicotyledons</taxon>
        <taxon>Gunneridae</taxon>
        <taxon>Pentapetalae</taxon>
        <taxon>asterids</taxon>
        <taxon>campanulids</taxon>
        <taxon>Asterales</taxon>
        <taxon>Asteraceae</taxon>
        <taxon>Cichorioideae</taxon>
        <taxon>Cichorieae</taxon>
        <taxon>Cichoriinae</taxon>
        <taxon>Cichorium</taxon>
    </lineage>
</organism>
<protein>
    <submittedName>
        <fullName evidence="1">Uncharacterized protein</fullName>
    </submittedName>
</protein>
<comment type="caution">
    <text evidence="1">The sequence shown here is derived from an EMBL/GenBank/DDBJ whole genome shotgun (WGS) entry which is preliminary data.</text>
</comment>
<accession>A0ACB9AGD9</accession>
<reference evidence="2" key="1">
    <citation type="journal article" date="2022" name="Mol. Ecol. Resour.">
        <title>The genomes of chicory, endive, great burdock and yacon provide insights into Asteraceae palaeo-polyploidization history and plant inulin production.</title>
        <authorList>
            <person name="Fan W."/>
            <person name="Wang S."/>
            <person name="Wang H."/>
            <person name="Wang A."/>
            <person name="Jiang F."/>
            <person name="Liu H."/>
            <person name="Zhao H."/>
            <person name="Xu D."/>
            <person name="Zhang Y."/>
        </authorList>
    </citation>
    <scope>NUCLEOTIDE SEQUENCE [LARGE SCALE GENOMIC DNA]</scope>
    <source>
        <strain evidence="2">cv. Punajuju</strain>
    </source>
</reference>
<dbReference type="Proteomes" id="UP001055811">
    <property type="component" value="Linkage Group LG07"/>
</dbReference>
<proteinExistence type="predicted"/>
<keyword evidence="2" id="KW-1185">Reference proteome</keyword>
<evidence type="ECO:0000313" key="2">
    <source>
        <dbReference type="Proteomes" id="UP001055811"/>
    </source>
</evidence>
<name>A0ACB9AGD9_CICIN</name>
<evidence type="ECO:0000313" key="1">
    <source>
        <dbReference type="EMBL" id="KAI3708913.1"/>
    </source>
</evidence>
<dbReference type="EMBL" id="CM042015">
    <property type="protein sequence ID" value="KAI3708913.1"/>
    <property type="molecule type" value="Genomic_DNA"/>
</dbReference>
<gene>
    <name evidence="1" type="ORF">L2E82_38479</name>
</gene>
<sequence>MLAGKAELVKLKRKIGVPLYPIRLSNLGTKSTSAFIFTFQKSTSNSSSRRHHTTDPHFYILLSFAQRQQTQFPKSHHRSSLLPSVLAHSTPSISIFDHQFYLRSTIQGSLIAVLIIFFCSLLGIVQKQNYKAVKNVEIVLHHREIPDSINISSFDLQSFKFLSRL</sequence>